<protein>
    <submittedName>
        <fullName evidence="2">CN hydrolase domain-containing protein</fullName>
    </submittedName>
</protein>
<evidence type="ECO:0000313" key="2">
    <source>
        <dbReference type="WBParaSite" id="JU765_v2.g17195.t1"/>
    </source>
</evidence>
<sequence length="333" mass="37725">MDKETNNSASNSSIFDFPDISFDESMNKIVKIAVVQAGSVIYDTKKSLEKLEFYTQKAANAGAQLVLFPETFIGGYPKGLDFGVKMGLRNLDKREDLKRYFDSSIEYHSKESDFISHIAHRYEIYLVVGVVEREGTTLFSTVFFFGPDGTKLGKHRKLMPTAFERVVWGRGDGATLPVFDTKIGKIGAVICWENFMPMLRTFMYNKGVQLYLTPTVDDRDVWLSTVRTVALEGKCFVISACQYLTTKHFPDDHTIHQGDEQVLISGGSCVINPFGKIIMKPEYNCEKIEIVECDLSEIIEAKFDLDTVGHYSRPDIFQLIVNEKQQNPVITEK</sequence>
<organism evidence="1 2">
    <name type="scientific">Panagrolaimus sp. JU765</name>
    <dbReference type="NCBI Taxonomy" id="591449"/>
    <lineage>
        <taxon>Eukaryota</taxon>
        <taxon>Metazoa</taxon>
        <taxon>Ecdysozoa</taxon>
        <taxon>Nematoda</taxon>
        <taxon>Chromadorea</taxon>
        <taxon>Rhabditida</taxon>
        <taxon>Tylenchina</taxon>
        <taxon>Panagrolaimomorpha</taxon>
        <taxon>Panagrolaimoidea</taxon>
        <taxon>Panagrolaimidae</taxon>
        <taxon>Panagrolaimus</taxon>
    </lineage>
</organism>
<proteinExistence type="predicted"/>
<reference evidence="2" key="1">
    <citation type="submission" date="2022-11" db="UniProtKB">
        <authorList>
            <consortium name="WormBaseParasite"/>
        </authorList>
    </citation>
    <scope>IDENTIFICATION</scope>
</reference>
<dbReference type="Proteomes" id="UP000887576">
    <property type="component" value="Unplaced"/>
</dbReference>
<accession>A0AC34QKL3</accession>
<name>A0AC34QKL3_9BILA</name>
<evidence type="ECO:0000313" key="1">
    <source>
        <dbReference type="Proteomes" id="UP000887576"/>
    </source>
</evidence>
<dbReference type="WBParaSite" id="JU765_v2.g17195.t1">
    <property type="protein sequence ID" value="JU765_v2.g17195.t1"/>
    <property type="gene ID" value="JU765_v2.g17195"/>
</dbReference>